<dbReference type="InterPro" id="IPR021231">
    <property type="entry name" value="DUF2811"/>
</dbReference>
<dbReference type="Pfam" id="PF10929">
    <property type="entry name" value="DUF2811"/>
    <property type="match status" value="1"/>
</dbReference>
<organism evidence="1 2">
    <name type="scientific">Adonisia turfae CCMR0082</name>
    <dbReference type="NCBI Taxonomy" id="2304604"/>
    <lineage>
        <taxon>Bacteria</taxon>
        <taxon>Bacillati</taxon>
        <taxon>Cyanobacteriota</taxon>
        <taxon>Adonisia</taxon>
        <taxon>Adonisia turfae</taxon>
    </lineage>
</organism>
<sequence length="68" mass="7856">MKQQTEIGIQADIPEELFVELKKHVDSKDGMSWERLIIGALSLYLLQNGVNNKETNRIYLESLFGYQV</sequence>
<protein>
    <submittedName>
        <fullName evidence="1">DUF2811 domain-containing protein</fullName>
    </submittedName>
</protein>
<evidence type="ECO:0000313" key="1">
    <source>
        <dbReference type="EMBL" id="NEZ65553.1"/>
    </source>
</evidence>
<proteinExistence type="predicted"/>
<accession>A0A6M0SBV6</accession>
<gene>
    <name evidence="1" type="ORF">D0962_22815</name>
</gene>
<comment type="caution">
    <text evidence="1">The sequence shown here is derived from an EMBL/GenBank/DDBJ whole genome shotgun (WGS) entry which is preliminary data.</text>
</comment>
<evidence type="ECO:0000313" key="2">
    <source>
        <dbReference type="Proteomes" id="UP000473574"/>
    </source>
</evidence>
<dbReference type="EMBL" id="QZCE01000002">
    <property type="protein sequence ID" value="NEZ65553.1"/>
    <property type="molecule type" value="Genomic_DNA"/>
</dbReference>
<dbReference type="Proteomes" id="UP000473574">
    <property type="component" value="Unassembled WGS sequence"/>
</dbReference>
<dbReference type="AlphaFoldDB" id="A0A6M0SBV6"/>
<dbReference type="RefSeq" id="WP_163666727.1">
    <property type="nucleotide sequence ID" value="NZ_QZCE01000002.1"/>
</dbReference>
<name>A0A6M0SBV6_9CYAN</name>
<reference evidence="1 2" key="1">
    <citation type="journal article" date="2020" name="Microb. Ecol.">
        <title>Ecogenomics of the Marine Benthic Filamentous Cyanobacterium Adonisia.</title>
        <authorList>
            <person name="Walter J.M."/>
            <person name="Coutinho F.H."/>
            <person name="Leomil L."/>
            <person name="Hargreaves P.I."/>
            <person name="Campeao M.E."/>
            <person name="Vieira V.V."/>
            <person name="Silva B.S."/>
            <person name="Fistarol G.O."/>
            <person name="Salomon P.S."/>
            <person name="Sawabe T."/>
            <person name="Mino S."/>
            <person name="Hosokawa M."/>
            <person name="Miyashita H."/>
            <person name="Maruyama F."/>
            <person name="van Verk M.C."/>
            <person name="Dutilh B.E."/>
            <person name="Thompson C.C."/>
            <person name="Thompson F.L."/>
        </authorList>
    </citation>
    <scope>NUCLEOTIDE SEQUENCE [LARGE SCALE GENOMIC DNA]</scope>
    <source>
        <strain evidence="1 2">CCMR0082</strain>
    </source>
</reference>